<evidence type="ECO:0000313" key="3">
    <source>
        <dbReference type="EMBL" id="SEI86063.1"/>
    </source>
</evidence>
<dbReference type="Proteomes" id="UP000198707">
    <property type="component" value="Unassembled WGS sequence"/>
</dbReference>
<keyword evidence="2" id="KW-1133">Transmembrane helix</keyword>
<organism evidence="3 4">
    <name type="scientific">Micromonospora phaseoli</name>
    <dbReference type="NCBI Taxonomy" id="1144548"/>
    <lineage>
        <taxon>Bacteria</taxon>
        <taxon>Bacillati</taxon>
        <taxon>Actinomycetota</taxon>
        <taxon>Actinomycetes</taxon>
        <taxon>Micromonosporales</taxon>
        <taxon>Micromonosporaceae</taxon>
        <taxon>Micromonospora</taxon>
    </lineage>
</organism>
<dbReference type="AlphaFoldDB" id="A0A1H6U184"/>
<dbReference type="EMBL" id="FNYV01000002">
    <property type="protein sequence ID" value="SEI86063.1"/>
    <property type="molecule type" value="Genomic_DNA"/>
</dbReference>
<gene>
    <name evidence="3" type="ORF">SAMN05443287_10264</name>
</gene>
<evidence type="ECO:0000313" key="4">
    <source>
        <dbReference type="Proteomes" id="UP000198707"/>
    </source>
</evidence>
<feature type="region of interest" description="Disordered" evidence="1">
    <location>
        <begin position="527"/>
        <end position="546"/>
    </location>
</feature>
<dbReference type="STRING" id="1144548.SAMN05443287_10264"/>
<reference evidence="4" key="1">
    <citation type="submission" date="2016-10" db="EMBL/GenBank/DDBJ databases">
        <authorList>
            <person name="Varghese N."/>
            <person name="Submissions S."/>
        </authorList>
    </citation>
    <scope>NUCLEOTIDE SEQUENCE [LARGE SCALE GENOMIC DNA]</scope>
    <source>
        <strain evidence="4">CGMCC 4.7038</strain>
    </source>
</reference>
<keyword evidence="2" id="KW-0812">Transmembrane</keyword>
<feature type="transmembrane region" description="Helical" evidence="2">
    <location>
        <begin position="72"/>
        <end position="96"/>
    </location>
</feature>
<keyword evidence="4" id="KW-1185">Reference proteome</keyword>
<sequence>MPPQRPPQPLADTEATRYLCVAAHLDERFADRLLDEVFGDELRAVAPSVDFDLSPVLRHCLAARRRRRRRDLLLLLFGALAVLLAPLWTVTVAVAMRAGTSLAPFRPTRQSQIGPLLGMVSIALAAMVLLVQLTATTAEEGTNWLIGRPWLALPAGIAAFLALVVHLHGTRWLLVTRLRRDRFSAAATDDAPVPSRYAARLAAVDKAQRGNATVYSGYLPFVGHGTPVAGWSFALPIRPAEHVIGGRAAAGDQVPTPFTVDQLIDHVRERLAVLDSDPSTDRLSGLVLQDRIFVVGRLLTDDDRLLPLRNRLPRQHWTSEQVRQVAAHPQGAVRHYLCAMVPSWGGEVVASTFLHFSTDGRLLYLECARTVLQPPRLAYHDVDRLTEWLPASQLVQLLAAGSHALLNTAATAVGRLLDELVHTLRHRRRQARLRRLAGEDLGYDYGARAGAREMATSSDYHNYFQVLDAAKHLKVVERHVLAAIVEFLDDRGVDTAEFRNRQMMILNQGVIQTGGLSVVGNQAVGAGARAEQHGPPAPAGDRPRPA</sequence>
<evidence type="ECO:0000256" key="2">
    <source>
        <dbReference type="SAM" id="Phobius"/>
    </source>
</evidence>
<accession>A0A1H6U184</accession>
<proteinExistence type="predicted"/>
<feature type="transmembrane region" description="Helical" evidence="2">
    <location>
        <begin position="150"/>
        <end position="174"/>
    </location>
</feature>
<name>A0A1H6U184_9ACTN</name>
<feature type="transmembrane region" description="Helical" evidence="2">
    <location>
        <begin position="116"/>
        <end position="138"/>
    </location>
</feature>
<evidence type="ECO:0000256" key="1">
    <source>
        <dbReference type="SAM" id="MobiDB-lite"/>
    </source>
</evidence>
<keyword evidence="2" id="KW-0472">Membrane</keyword>
<protein>
    <submittedName>
        <fullName evidence="3">Uncharacterized protein</fullName>
    </submittedName>
</protein>